<organism evidence="5 6">
    <name type="scientific">Oceanibaculum pacificum</name>
    <dbReference type="NCBI Taxonomy" id="580166"/>
    <lineage>
        <taxon>Bacteria</taxon>
        <taxon>Pseudomonadati</taxon>
        <taxon>Pseudomonadota</taxon>
        <taxon>Alphaproteobacteria</taxon>
        <taxon>Rhodospirillales</taxon>
        <taxon>Oceanibaculaceae</taxon>
        <taxon>Oceanibaculum</taxon>
    </lineage>
</organism>
<dbReference type="InterPro" id="IPR003593">
    <property type="entry name" value="AAA+_ATPase"/>
</dbReference>
<dbReference type="PANTHER" id="PTHR45772">
    <property type="entry name" value="CONSERVED COMPONENT OF ABC TRANSPORTER FOR NATURAL AMINO ACIDS-RELATED"/>
    <property type="match status" value="1"/>
</dbReference>
<dbReference type="PANTHER" id="PTHR45772:SF3">
    <property type="entry name" value="ABC TRANSPORTER ATP-BINDING PROTEIN"/>
    <property type="match status" value="1"/>
</dbReference>
<evidence type="ECO:0000259" key="4">
    <source>
        <dbReference type="PROSITE" id="PS50893"/>
    </source>
</evidence>
<protein>
    <submittedName>
        <fullName evidence="5">ABC transporter ATP-binding protein</fullName>
    </submittedName>
</protein>
<dbReference type="GO" id="GO:0005886">
    <property type="term" value="C:plasma membrane"/>
    <property type="evidence" value="ECO:0007669"/>
    <property type="project" value="TreeGrafter"/>
</dbReference>
<dbReference type="Gene3D" id="3.40.50.300">
    <property type="entry name" value="P-loop containing nucleotide triphosphate hydrolases"/>
    <property type="match status" value="1"/>
</dbReference>
<proteinExistence type="predicted"/>
<dbReference type="STRING" id="580166.AUP43_04085"/>
<dbReference type="AlphaFoldDB" id="A0A154WGT4"/>
<keyword evidence="2" id="KW-0547">Nucleotide-binding</keyword>
<dbReference type="OrthoDB" id="9779872at2"/>
<dbReference type="CDD" id="cd03219">
    <property type="entry name" value="ABC_Mj1267_LivG_branched"/>
    <property type="match status" value="1"/>
</dbReference>
<name>A0A154WGT4_9PROT</name>
<evidence type="ECO:0000313" key="6">
    <source>
        <dbReference type="Proteomes" id="UP000076400"/>
    </source>
</evidence>
<sequence>MASGEFVLETEGLSKEFKGFFAVRDVSLRVRKGDIHALIGPNGAGKTTVFNLLTKFLTPTAGRILYKGEEITKTGPADIARKGMVRSFQISAVFPHLSLLENVRIALQRELGTSFHFWKSDDSLSALNDRAMALLEAVGLTEFRNHTAGDLPYGRKRALEIAMALACEPRLLLLDEPTAGMTHEDIVRITDLIGRVSENRTVLMVEHNLSVVSNLSNVITVLQRGEILAEGPYEEVSKMPEVISAYLGTGHG</sequence>
<dbReference type="RefSeq" id="WP_067551370.1">
    <property type="nucleotide sequence ID" value="NZ_LPXN01000002.1"/>
</dbReference>
<dbReference type="InterPro" id="IPR051120">
    <property type="entry name" value="ABC_AA/LPS_Transport"/>
</dbReference>
<dbReference type="SMART" id="SM00382">
    <property type="entry name" value="AAA"/>
    <property type="match status" value="1"/>
</dbReference>
<dbReference type="SUPFAM" id="SSF52540">
    <property type="entry name" value="P-loop containing nucleoside triphosphate hydrolases"/>
    <property type="match status" value="1"/>
</dbReference>
<comment type="caution">
    <text evidence="5">The sequence shown here is derived from an EMBL/GenBank/DDBJ whole genome shotgun (WGS) entry which is preliminary data.</text>
</comment>
<accession>A0A154WGT4</accession>
<evidence type="ECO:0000256" key="3">
    <source>
        <dbReference type="ARBA" id="ARBA00022840"/>
    </source>
</evidence>
<evidence type="ECO:0000313" key="5">
    <source>
        <dbReference type="EMBL" id="KZD12738.1"/>
    </source>
</evidence>
<dbReference type="PROSITE" id="PS50893">
    <property type="entry name" value="ABC_TRANSPORTER_2"/>
    <property type="match status" value="1"/>
</dbReference>
<gene>
    <name evidence="5" type="ORF">AUP43_04085</name>
</gene>
<evidence type="ECO:0000256" key="2">
    <source>
        <dbReference type="ARBA" id="ARBA00022741"/>
    </source>
</evidence>
<keyword evidence="6" id="KW-1185">Reference proteome</keyword>
<keyword evidence="1" id="KW-0813">Transport</keyword>
<dbReference type="Proteomes" id="UP000076400">
    <property type="component" value="Unassembled WGS sequence"/>
</dbReference>
<dbReference type="InterPro" id="IPR032823">
    <property type="entry name" value="BCA_ABC_TP_C"/>
</dbReference>
<reference evidence="5 6" key="1">
    <citation type="submission" date="2015-12" db="EMBL/GenBank/DDBJ databases">
        <title>Genome sequence of Oceanibaculum pacificum MCCC 1A02656.</title>
        <authorList>
            <person name="Lu L."/>
            <person name="Lai Q."/>
            <person name="Shao Z."/>
            <person name="Qian P."/>
        </authorList>
    </citation>
    <scope>NUCLEOTIDE SEQUENCE [LARGE SCALE GENOMIC DNA]</scope>
    <source>
        <strain evidence="5 6">MCCC 1A02656</strain>
    </source>
</reference>
<dbReference type="FunFam" id="3.40.50.300:FF:000421">
    <property type="entry name" value="Branched-chain amino acid ABC transporter ATP-binding protein"/>
    <property type="match status" value="1"/>
</dbReference>
<dbReference type="GO" id="GO:0005524">
    <property type="term" value="F:ATP binding"/>
    <property type="evidence" value="ECO:0007669"/>
    <property type="project" value="UniProtKB-KW"/>
</dbReference>
<keyword evidence="3 5" id="KW-0067">ATP-binding</keyword>
<dbReference type="Pfam" id="PF12399">
    <property type="entry name" value="BCA_ABC_TP_C"/>
    <property type="match status" value="1"/>
</dbReference>
<dbReference type="InterPro" id="IPR003439">
    <property type="entry name" value="ABC_transporter-like_ATP-bd"/>
</dbReference>
<evidence type="ECO:0000256" key="1">
    <source>
        <dbReference type="ARBA" id="ARBA00022448"/>
    </source>
</evidence>
<dbReference type="EMBL" id="LPXN01000002">
    <property type="protein sequence ID" value="KZD12738.1"/>
    <property type="molecule type" value="Genomic_DNA"/>
</dbReference>
<feature type="domain" description="ABC transporter" evidence="4">
    <location>
        <begin position="8"/>
        <end position="249"/>
    </location>
</feature>
<dbReference type="Pfam" id="PF00005">
    <property type="entry name" value="ABC_tran"/>
    <property type="match status" value="1"/>
</dbReference>
<dbReference type="InterPro" id="IPR027417">
    <property type="entry name" value="P-loop_NTPase"/>
</dbReference>
<dbReference type="GO" id="GO:0016887">
    <property type="term" value="F:ATP hydrolysis activity"/>
    <property type="evidence" value="ECO:0007669"/>
    <property type="project" value="InterPro"/>
</dbReference>